<evidence type="ECO:0008006" key="4">
    <source>
        <dbReference type="Google" id="ProtNLM"/>
    </source>
</evidence>
<protein>
    <recommendedName>
        <fullName evidence="4">DUF1475 domain-containing protein</fullName>
    </recommendedName>
</protein>
<feature type="transmembrane region" description="Helical" evidence="1">
    <location>
        <begin position="72"/>
        <end position="94"/>
    </location>
</feature>
<accession>A0ABV7WTI4</accession>
<dbReference type="EMBL" id="JBHRYN010000012">
    <property type="protein sequence ID" value="MFC3702377.1"/>
    <property type="molecule type" value="Genomic_DNA"/>
</dbReference>
<sequence>MTLMAKICLWVGLALSLWLSFLLIGTSPWSTFSAQGQELMSMEWGVISLIDLYAGFFLGLCLIWLFEANLWVKVLITLTLPTLGNPVLAIWLVFRFRYLKIKALGS</sequence>
<dbReference type="Proteomes" id="UP001595710">
    <property type="component" value="Unassembled WGS sequence"/>
</dbReference>
<keyword evidence="1" id="KW-0812">Transmembrane</keyword>
<name>A0ABV7WTI4_9GAMM</name>
<comment type="caution">
    <text evidence="2">The sequence shown here is derived from an EMBL/GenBank/DDBJ whole genome shotgun (WGS) entry which is preliminary data.</text>
</comment>
<keyword evidence="1" id="KW-1133">Transmembrane helix</keyword>
<reference evidence="3" key="1">
    <citation type="journal article" date="2019" name="Int. J. Syst. Evol. Microbiol.">
        <title>The Global Catalogue of Microorganisms (GCM) 10K type strain sequencing project: providing services to taxonomists for standard genome sequencing and annotation.</title>
        <authorList>
            <consortium name="The Broad Institute Genomics Platform"/>
            <consortium name="The Broad Institute Genome Sequencing Center for Infectious Disease"/>
            <person name="Wu L."/>
            <person name="Ma J."/>
        </authorList>
    </citation>
    <scope>NUCLEOTIDE SEQUENCE [LARGE SCALE GENOMIC DNA]</scope>
    <source>
        <strain evidence="3">CECT 8288</strain>
    </source>
</reference>
<organism evidence="2 3">
    <name type="scientific">Reinekea marina</name>
    <dbReference type="NCBI Taxonomy" id="1310421"/>
    <lineage>
        <taxon>Bacteria</taxon>
        <taxon>Pseudomonadati</taxon>
        <taxon>Pseudomonadota</taxon>
        <taxon>Gammaproteobacteria</taxon>
        <taxon>Oceanospirillales</taxon>
        <taxon>Saccharospirillaceae</taxon>
        <taxon>Reinekea</taxon>
    </lineage>
</organism>
<evidence type="ECO:0000313" key="3">
    <source>
        <dbReference type="Proteomes" id="UP001595710"/>
    </source>
</evidence>
<evidence type="ECO:0000256" key="1">
    <source>
        <dbReference type="SAM" id="Phobius"/>
    </source>
</evidence>
<evidence type="ECO:0000313" key="2">
    <source>
        <dbReference type="EMBL" id="MFC3702377.1"/>
    </source>
</evidence>
<gene>
    <name evidence="2" type="ORF">ACFOND_12060</name>
</gene>
<keyword evidence="1" id="KW-0472">Membrane</keyword>
<dbReference type="RefSeq" id="WP_377363124.1">
    <property type="nucleotide sequence ID" value="NZ_JBHRYN010000012.1"/>
</dbReference>
<proteinExistence type="predicted"/>
<keyword evidence="3" id="KW-1185">Reference proteome</keyword>
<feature type="transmembrane region" description="Helical" evidence="1">
    <location>
        <begin position="43"/>
        <end position="65"/>
    </location>
</feature>